<dbReference type="InterPro" id="IPR009006">
    <property type="entry name" value="Ala_racemase/Decarboxylase_C"/>
</dbReference>
<dbReference type="RefSeq" id="WP_160953257.1">
    <property type="nucleotide sequence ID" value="NZ_WWEQ01000026.1"/>
</dbReference>
<dbReference type="InterPro" id="IPR022644">
    <property type="entry name" value="De-COase2_N"/>
</dbReference>
<dbReference type="InterPro" id="IPR000183">
    <property type="entry name" value="Orn/DAP/Arg_de-COase"/>
</dbReference>
<dbReference type="PROSITE" id="PS00879">
    <property type="entry name" value="ODR_DC_2_2"/>
    <property type="match status" value="1"/>
</dbReference>
<evidence type="ECO:0000256" key="2">
    <source>
        <dbReference type="ARBA" id="ARBA00022898"/>
    </source>
</evidence>
<dbReference type="PANTHER" id="PTHR43727">
    <property type="entry name" value="DIAMINOPIMELATE DECARBOXYLASE"/>
    <property type="match status" value="1"/>
</dbReference>
<organism evidence="6 7">
    <name type="scientific">Brevibacterium rongguiense</name>
    <dbReference type="NCBI Taxonomy" id="2695267"/>
    <lineage>
        <taxon>Bacteria</taxon>
        <taxon>Bacillati</taxon>
        <taxon>Actinomycetota</taxon>
        <taxon>Actinomycetes</taxon>
        <taxon>Micrococcales</taxon>
        <taxon>Brevibacteriaceae</taxon>
        <taxon>Brevibacterium</taxon>
    </lineage>
</organism>
<reference evidence="6 7" key="1">
    <citation type="submission" date="2020-01" db="EMBL/GenBank/DDBJ databases">
        <authorList>
            <person name="Deng T."/>
        </authorList>
    </citation>
    <scope>NUCLEOTIDE SEQUENCE [LARGE SCALE GENOMIC DNA]</scope>
    <source>
        <strain evidence="6 7">5221</strain>
    </source>
</reference>
<keyword evidence="3" id="KW-0028">Amino-acid biosynthesis</keyword>
<name>A0A6N9H6Y6_9MICO</name>
<keyword evidence="3" id="KW-0457">Lysine biosynthesis</keyword>
<dbReference type="InterPro" id="IPR002986">
    <property type="entry name" value="DAP_deCOOHase_LysA"/>
</dbReference>
<dbReference type="PRINTS" id="PR01179">
    <property type="entry name" value="ODADCRBXLASE"/>
</dbReference>
<evidence type="ECO:0000259" key="5">
    <source>
        <dbReference type="Pfam" id="PF02784"/>
    </source>
</evidence>
<dbReference type="GO" id="GO:0009089">
    <property type="term" value="P:lysine biosynthetic process via diaminopimelate"/>
    <property type="evidence" value="ECO:0007669"/>
    <property type="project" value="InterPro"/>
</dbReference>
<dbReference type="SUPFAM" id="SSF50621">
    <property type="entry name" value="Alanine racemase C-terminal domain-like"/>
    <property type="match status" value="1"/>
</dbReference>
<evidence type="ECO:0000313" key="6">
    <source>
        <dbReference type="EMBL" id="MYM19828.1"/>
    </source>
</evidence>
<sequence>MPAFADTLDTAVRQAVAQELIGTAQPVVGLLDLNAVEERIAALTGAFAPAGQVLHTVACKAVTLVPVLRFLAERGLGCEVASPGEYAMAQAAGFPAERIVLDSPAKTEGELRRALGDGASLNIDSYQEMERVDALLGELAGASAESAAGPASVIGVRVNPVVGAGSIGQMSTATTTTKFGVPLVDAADQDRLIAAIRARPHITQLHVHTGSQGIPLELAAAGIRRVVELADAINDAAGQQQIARIDMGGGLSVNFLSNDITPTFEDYADVLKREVPELLDGRYGLVTEFGRALLAKAGTIATRIEYTKTVGSRRFAIGHAGAQTATRTAFVPEHWPLRISARAADGAPSPAPSAIQDLAGPCCFTGDMIGRDYDVPEFQPGDIALIHDVGAYYFSTPFAYNALPRIPVYAYRAAEARVEFALVRRQQTVEELLAEAGEDVVL</sequence>
<feature type="domain" description="Orn/DAP/Arg decarboxylase 2 N-terminal" evidence="5">
    <location>
        <begin position="35"/>
        <end position="294"/>
    </location>
</feature>
<keyword evidence="2 4" id="KW-0663">Pyridoxal phosphate</keyword>
<evidence type="ECO:0000256" key="3">
    <source>
        <dbReference type="ARBA" id="ARBA00023154"/>
    </source>
</evidence>
<dbReference type="Pfam" id="PF02784">
    <property type="entry name" value="Orn_Arg_deC_N"/>
    <property type="match status" value="1"/>
</dbReference>
<dbReference type="SUPFAM" id="SSF51419">
    <property type="entry name" value="PLP-binding barrel"/>
    <property type="match status" value="1"/>
</dbReference>
<dbReference type="InterPro" id="IPR022657">
    <property type="entry name" value="De-COase2_CS"/>
</dbReference>
<dbReference type="Gene3D" id="2.40.37.10">
    <property type="entry name" value="Lyase, Ornithine Decarboxylase, Chain A, domain 1"/>
    <property type="match status" value="1"/>
</dbReference>
<keyword evidence="7" id="KW-1185">Reference proteome</keyword>
<dbReference type="InterPro" id="IPR029066">
    <property type="entry name" value="PLP-binding_barrel"/>
</dbReference>
<accession>A0A6N9H6Y6</accession>
<dbReference type="PANTHER" id="PTHR43727:SF3">
    <property type="entry name" value="GROUP IV DECARBOXYLASE"/>
    <property type="match status" value="1"/>
</dbReference>
<evidence type="ECO:0000256" key="1">
    <source>
        <dbReference type="ARBA" id="ARBA00001933"/>
    </source>
</evidence>
<dbReference type="PRINTS" id="PR01181">
    <property type="entry name" value="DAPDCRBXLASE"/>
</dbReference>
<dbReference type="GO" id="GO:0008836">
    <property type="term" value="F:diaminopimelate decarboxylase activity"/>
    <property type="evidence" value="ECO:0007669"/>
    <property type="project" value="InterPro"/>
</dbReference>
<comment type="cofactor">
    <cofactor evidence="1 4">
        <name>pyridoxal 5'-phosphate</name>
        <dbReference type="ChEBI" id="CHEBI:597326"/>
    </cofactor>
</comment>
<gene>
    <name evidence="6" type="ORF">GSY69_07560</name>
</gene>
<comment type="caution">
    <text evidence="6">The sequence shown here is derived from an EMBL/GenBank/DDBJ whole genome shotgun (WGS) entry which is preliminary data.</text>
</comment>
<evidence type="ECO:0000256" key="4">
    <source>
        <dbReference type="PIRSR" id="PIRSR600183-50"/>
    </source>
</evidence>
<dbReference type="Gene3D" id="3.20.20.10">
    <property type="entry name" value="Alanine racemase"/>
    <property type="match status" value="1"/>
</dbReference>
<feature type="modified residue" description="N6-(pyridoxal phosphate)lysine" evidence="4">
    <location>
        <position position="60"/>
    </location>
</feature>
<feature type="active site" description="Proton donor" evidence="4">
    <location>
        <position position="363"/>
    </location>
</feature>
<dbReference type="AlphaFoldDB" id="A0A6N9H6Y6"/>
<dbReference type="Proteomes" id="UP000469215">
    <property type="component" value="Unassembled WGS sequence"/>
</dbReference>
<dbReference type="EMBL" id="WWEQ01000026">
    <property type="protein sequence ID" value="MYM19828.1"/>
    <property type="molecule type" value="Genomic_DNA"/>
</dbReference>
<proteinExistence type="predicted"/>
<protein>
    <submittedName>
        <fullName evidence="6">Diaminopimelate decarboxylase</fullName>
    </submittedName>
</protein>
<evidence type="ECO:0000313" key="7">
    <source>
        <dbReference type="Proteomes" id="UP000469215"/>
    </source>
</evidence>